<feature type="compositionally biased region" description="Polar residues" evidence="1">
    <location>
        <begin position="153"/>
        <end position="164"/>
    </location>
</feature>
<feature type="region of interest" description="Disordered" evidence="1">
    <location>
        <begin position="125"/>
        <end position="193"/>
    </location>
</feature>
<feature type="region of interest" description="Disordered" evidence="1">
    <location>
        <begin position="1"/>
        <end position="80"/>
    </location>
</feature>
<gene>
    <name evidence="2" type="ORF">AB675_236</name>
</gene>
<keyword evidence="3" id="KW-1185">Reference proteome</keyword>
<evidence type="ECO:0000313" key="2">
    <source>
        <dbReference type="EMBL" id="KPI45908.1"/>
    </source>
</evidence>
<feature type="compositionally biased region" description="Low complexity" evidence="1">
    <location>
        <begin position="128"/>
        <end position="140"/>
    </location>
</feature>
<dbReference type="EMBL" id="LFJN01000001">
    <property type="protein sequence ID" value="KPI45908.1"/>
    <property type="molecule type" value="Genomic_DNA"/>
</dbReference>
<sequence length="193" mass="20300">MAKRKRPDSEPTSGKPGNKAIDRKPPKVAKTNGHAQNRTPSSTTPSNKIINTKPPKVVTTNGTGHTKLPFSSNPENEINDAEPSELANINGGAHTKTLSPTIQIITGSYERVLHGITATLTISPIAKTSTPPSTNTETPSSAPPKPTVDFAQTFLTTPTPSSTRCLALSPLPDPTSPDQTLYLASGGSDEKVK</sequence>
<reference evidence="2 3" key="1">
    <citation type="submission" date="2015-06" db="EMBL/GenBank/DDBJ databases">
        <title>Draft genome of the ant-associated black yeast Phialophora attae CBS 131958.</title>
        <authorList>
            <person name="Moreno L.F."/>
            <person name="Stielow B.J."/>
            <person name="de Hoog S."/>
            <person name="Vicente V.A."/>
            <person name="Weiss V.A."/>
            <person name="de Vries M."/>
            <person name="Cruz L.M."/>
            <person name="Souza E.M."/>
        </authorList>
    </citation>
    <scope>NUCLEOTIDE SEQUENCE [LARGE SCALE GENOMIC DNA]</scope>
    <source>
        <strain evidence="2 3">CBS 131958</strain>
    </source>
</reference>
<protein>
    <submittedName>
        <fullName evidence="2">Uncharacterized protein</fullName>
    </submittedName>
</protein>
<dbReference type="Proteomes" id="UP000038010">
    <property type="component" value="Unassembled WGS sequence"/>
</dbReference>
<dbReference type="STRING" id="1664694.A0A0N0NS68"/>
<evidence type="ECO:0000313" key="3">
    <source>
        <dbReference type="Proteomes" id="UP000038010"/>
    </source>
</evidence>
<feature type="compositionally biased region" description="Polar residues" evidence="1">
    <location>
        <begin position="33"/>
        <end position="50"/>
    </location>
</feature>
<feature type="non-terminal residue" evidence="2">
    <location>
        <position position="193"/>
    </location>
</feature>
<feature type="compositionally biased region" description="Polar residues" evidence="1">
    <location>
        <begin position="58"/>
        <end position="76"/>
    </location>
</feature>
<dbReference type="GeneID" id="28734206"/>
<dbReference type="VEuPathDB" id="FungiDB:AB675_236"/>
<dbReference type="AlphaFoldDB" id="A0A0N0NS68"/>
<comment type="caution">
    <text evidence="2">The sequence shown here is derived from an EMBL/GenBank/DDBJ whole genome shotgun (WGS) entry which is preliminary data.</text>
</comment>
<accession>A0A0N0NS68</accession>
<organism evidence="2 3">
    <name type="scientific">Cyphellophora attinorum</name>
    <dbReference type="NCBI Taxonomy" id="1664694"/>
    <lineage>
        <taxon>Eukaryota</taxon>
        <taxon>Fungi</taxon>
        <taxon>Dikarya</taxon>
        <taxon>Ascomycota</taxon>
        <taxon>Pezizomycotina</taxon>
        <taxon>Eurotiomycetes</taxon>
        <taxon>Chaetothyriomycetidae</taxon>
        <taxon>Chaetothyriales</taxon>
        <taxon>Cyphellophoraceae</taxon>
        <taxon>Cyphellophora</taxon>
    </lineage>
</organism>
<dbReference type="RefSeq" id="XP_018005871.1">
    <property type="nucleotide sequence ID" value="XM_018142336.1"/>
</dbReference>
<dbReference type="OrthoDB" id="308449at2759"/>
<proteinExistence type="predicted"/>
<evidence type="ECO:0000256" key="1">
    <source>
        <dbReference type="SAM" id="MobiDB-lite"/>
    </source>
</evidence>
<name>A0A0N0NS68_9EURO</name>